<evidence type="ECO:0000313" key="4">
    <source>
        <dbReference type="EMBL" id="KAG2951661.1"/>
    </source>
</evidence>
<accession>A0A8T1GRU0</accession>
<comment type="caution">
    <text evidence="5">The sequence shown here is derived from an EMBL/GenBank/DDBJ whole genome shotgun (WGS) entry which is preliminary data.</text>
</comment>
<dbReference type="Proteomes" id="UP000697107">
    <property type="component" value="Unassembled WGS sequence"/>
</dbReference>
<dbReference type="EMBL" id="RCMI01004078">
    <property type="protein sequence ID" value="KAG2870796.1"/>
    <property type="molecule type" value="Genomic_DNA"/>
</dbReference>
<evidence type="ECO:0000313" key="2">
    <source>
        <dbReference type="EMBL" id="KAG2870796.1"/>
    </source>
</evidence>
<dbReference type="Proteomes" id="UP000736787">
    <property type="component" value="Unassembled WGS sequence"/>
</dbReference>
<dbReference type="EMBL" id="RCMV01004066">
    <property type="protein sequence ID" value="KAG3196427.1"/>
    <property type="molecule type" value="Genomic_DNA"/>
</dbReference>
<protein>
    <submittedName>
        <fullName evidence="5">Uncharacterized protein</fullName>
    </submittedName>
</protein>
<evidence type="ECO:0000313" key="5">
    <source>
        <dbReference type="EMBL" id="KAG3196427.1"/>
    </source>
</evidence>
<dbReference type="EMBL" id="RCMK01003792">
    <property type="protein sequence ID" value="KAG2873522.1"/>
    <property type="molecule type" value="Genomic_DNA"/>
</dbReference>
<dbReference type="Proteomes" id="UP000760860">
    <property type="component" value="Unassembled WGS sequence"/>
</dbReference>
<dbReference type="AlphaFoldDB" id="A0A8T1GRU0"/>
<evidence type="ECO:0000313" key="3">
    <source>
        <dbReference type="EMBL" id="KAG2873522.1"/>
    </source>
</evidence>
<evidence type="ECO:0000313" key="1">
    <source>
        <dbReference type="EMBL" id="KAG2796007.1"/>
    </source>
</evidence>
<gene>
    <name evidence="1" type="ORF">PC113_g25194</name>
    <name evidence="2" type="ORF">PC115_g25020</name>
    <name evidence="3" type="ORF">PC117_g27790</name>
    <name evidence="4" type="ORF">PC118_g25164</name>
    <name evidence="5" type="ORF">PC129_g24696</name>
</gene>
<sequence>MNDASLERELERAWHVDLATMREKLDQIRADLEMMMQVADLEFQALIEEREEHSYGLSETGGDGTSGTTHAETLSFGMLLKISMNKLIKHV</sequence>
<dbReference type="EMBL" id="RCML01003942">
    <property type="protein sequence ID" value="KAG2951661.1"/>
    <property type="molecule type" value="Genomic_DNA"/>
</dbReference>
<reference evidence="5" key="1">
    <citation type="submission" date="2018-05" db="EMBL/GenBank/DDBJ databases">
        <title>Effector identification in a new, highly contiguous assembly of the strawberry crown rot pathogen Phytophthora cactorum.</title>
        <authorList>
            <person name="Armitage A.D."/>
            <person name="Nellist C.F."/>
            <person name="Bates H."/>
            <person name="Vickerstaff R.J."/>
            <person name="Harrison R.J."/>
        </authorList>
    </citation>
    <scope>NUCLEOTIDE SEQUENCE</scope>
    <source>
        <strain evidence="1">15-7</strain>
        <strain evidence="2">4032</strain>
        <strain evidence="3">4040</strain>
        <strain evidence="4">P415</strain>
        <strain evidence="5">P421</strain>
    </source>
</reference>
<evidence type="ECO:0000313" key="6">
    <source>
        <dbReference type="Proteomes" id="UP000760860"/>
    </source>
</evidence>
<proteinExistence type="predicted"/>
<organism evidence="5 6">
    <name type="scientific">Phytophthora cactorum</name>
    <dbReference type="NCBI Taxonomy" id="29920"/>
    <lineage>
        <taxon>Eukaryota</taxon>
        <taxon>Sar</taxon>
        <taxon>Stramenopiles</taxon>
        <taxon>Oomycota</taxon>
        <taxon>Peronosporomycetes</taxon>
        <taxon>Peronosporales</taxon>
        <taxon>Peronosporaceae</taxon>
        <taxon>Phytophthora</taxon>
    </lineage>
</organism>
<dbReference type="Proteomes" id="UP000735874">
    <property type="component" value="Unassembled WGS sequence"/>
</dbReference>
<name>A0A8T1GRU0_9STRA</name>
<dbReference type="Proteomes" id="UP000774804">
    <property type="component" value="Unassembled WGS sequence"/>
</dbReference>
<dbReference type="EMBL" id="RCMG01004175">
    <property type="protein sequence ID" value="KAG2796007.1"/>
    <property type="molecule type" value="Genomic_DNA"/>
</dbReference>